<feature type="region of interest" description="Disordered" evidence="1">
    <location>
        <begin position="177"/>
        <end position="209"/>
    </location>
</feature>
<reference evidence="3 4" key="1">
    <citation type="submission" date="2012-03" db="EMBL/GenBank/DDBJ databases">
        <title>The Genome Sequence of Bartonella tamiae Th239.</title>
        <authorList>
            <consortium name="The Broad Institute Genome Sequencing Platform"/>
            <consortium name="The Broad Institute Genome Sequencing Center for Infectious Disease"/>
            <person name="Feldgarden M."/>
            <person name="Kirby J."/>
            <person name="Kosoy M."/>
            <person name="Birtles R."/>
            <person name="Probert W.S."/>
            <person name="Chiaraviglio L."/>
            <person name="Young S.K."/>
            <person name="Zeng Q."/>
            <person name="Gargeya S."/>
            <person name="Fitzgerald M."/>
            <person name="Haas B."/>
            <person name="Abouelleil A."/>
            <person name="Alvarado L."/>
            <person name="Arachchi H.M."/>
            <person name="Berlin A."/>
            <person name="Chapman S.B."/>
            <person name="Gearin G."/>
            <person name="Goldberg J."/>
            <person name="Griggs A."/>
            <person name="Gujja S."/>
            <person name="Hansen M."/>
            <person name="Heiman D."/>
            <person name="Howarth C."/>
            <person name="Larimer J."/>
            <person name="Lui A."/>
            <person name="MacDonald P.J.P."/>
            <person name="McCowen C."/>
            <person name="Montmayeur A."/>
            <person name="Murphy C."/>
            <person name="Neiman D."/>
            <person name="Pearson M."/>
            <person name="Priest M."/>
            <person name="Roberts A."/>
            <person name="Saif S."/>
            <person name="Shea T."/>
            <person name="Sisk P."/>
            <person name="Stolte C."/>
            <person name="Sykes S."/>
            <person name="Wortman J."/>
            <person name="Nusbaum C."/>
            <person name="Birren B."/>
        </authorList>
    </citation>
    <scope>NUCLEOTIDE SEQUENCE [LARGE SCALE GENOMIC DNA]</scope>
    <source>
        <strain evidence="3 4">Th239</strain>
    </source>
</reference>
<name>J0QZW1_9HYPH</name>
<dbReference type="OrthoDB" id="8456606at2"/>
<dbReference type="EMBL" id="AIMB01000008">
    <property type="protein sequence ID" value="EJF88794.1"/>
    <property type="molecule type" value="Genomic_DNA"/>
</dbReference>
<feature type="transmembrane region" description="Helical" evidence="2">
    <location>
        <begin position="12"/>
        <end position="37"/>
    </location>
</feature>
<sequence>MHSWLANQIGTSAANVIISLLVLVVVIIAIFVTLAILRKINNGTFVIGGKSRTPRLSIRDAAAVDHTRRLVLVRRDNVEHLILIGGHNDVVIETNIVEPSSQYSSNELNKRSIKTESFSVTNRQDDHILNQRESELSAVLDNAASSNSQKTHEPHTTYSPKEENQHFIRNNSHVMTQQKQNNLQTHPQQSRSTDIKDNNLNKGAYNPQIPDRIRDDIVTAKIDGRREPKFSFNETSRQTDINLGEDFDRMFESELQEAIKTEKS</sequence>
<keyword evidence="2" id="KW-0472">Membrane</keyword>
<feature type="compositionally biased region" description="Basic and acidic residues" evidence="1">
    <location>
        <begin position="150"/>
        <end position="162"/>
    </location>
</feature>
<keyword evidence="4" id="KW-1185">Reference proteome</keyword>
<evidence type="ECO:0000313" key="3">
    <source>
        <dbReference type="EMBL" id="EJF88794.1"/>
    </source>
</evidence>
<dbReference type="eggNOG" id="COG3115">
    <property type="taxonomic scope" value="Bacteria"/>
</dbReference>
<dbReference type="AlphaFoldDB" id="J0QZW1"/>
<accession>J0QZW1</accession>
<feature type="compositionally biased region" description="Polar residues" evidence="1">
    <location>
        <begin position="177"/>
        <end position="192"/>
    </location>
</feature>
<keyword evidence="2" id="KW-1133">Transmembrane helix</keyword>
<dbReference type="PATRIC" id="fig|1094558.3.peg.1447"/>
<evidence type="ECO:0000313" key="4">
    <source>
        <dbReference type="Proteomes" id="UP000008952"/>
    </source>
</evidence>
<dbReference type="Proteomes" id="UP000008952">
    <property type="component" value="Unassembled WGS sequence"/>
</dbReference>
<evidence type="ECO:0000256" key="2">
    <source>
        <dbReference type="SAM" id="Phobius"/>
    </source>
</evidence>
<dbReference type="HOGENOM" id="CLU_1052372_0_0_5"/>
<comment type="caution">
    <text evidence="3">The sequence shown here is derived from an EMBL/GenBank/DDBJ whole genome shotgun (WGS) entry which is preliminary data.</text>
</comment>
<proteinExistence type="predicted"/>
<feature type="region of interest" description="Disordered" evidence="1">
    <location>
        <begin position="141"/>
        <end position="162"/>
    </location>
</feature>
<evidence type="ECO:0000256" key="1">
    <source>
        <dbReference type="SAM" id="MobiDB-lite"/>
    </source>
</evidence>
<dbReference type="RefSeq" id="WP_008039637.1">
    <property type="nucleotide sequence ID" value="NZ_JH725147.1"/>
</dbReference>
<evidence type="ECO:0008006" key="5">
    <source>
        <dbReference type="Google" id="ProtNLM"/>
    </source>
</evidence>
<dbReference type="STRING" id="1094558.ME5_01345"/>
<keyword evidence="2" id="KW-0812">Transmembrane</keyword>
<protein>
    <recommendedName>
        <fullName evidence="5">Flagellar biosynthetic protein FliO</fullName>
    </recommendedName>
</protein>
<gene>
    <name evidence="3" type="ORF">ME5_01345</name>
</gene>
<organism evidence="3 4">
    <name type="scientific">Bartonella tamiae Th239</name>
    <dbReference type="NCBI Taxonomy" id="1094558"/>
    <lineage>
        <taxon>Bacteria</taxon>
        <taxon>Pseudomonadati</taxon>
        <taxon>Pseudomonadota</taxon>
        <taxon>Alphaproteobacteria</taxon>
        <taxon>Hyphomicrobiales</taxon>
        <taxon>Bartonellaceae</taxon>
        <taxon>Bartonella</taxon>
    </lineage>
</organism>